<comment type="similarity">
    <text evidence="2">Belongs to the glycosyltransferase 41 family. O-GlcNAc transferase subfamily.</text>
</comment>
<evidence type="ECO:0000256" key="1">
    <source>
        <dbReference type="ARBA" id="ARBA00004922"/>
    </source>
</evidence>
<dbReference type="Proteomes" id="UP000242525">
    <property type="component" value="Unassembled WGS sequence"/>
</dbReference>
<evidence type="ECO:0000259" key="10">
    <source>
        <dbReference type="Pfam" id="PF13844"/>
    </source>
</evidence>
<dbReference type="OrthoDB" id="421121at2759"/>
<evidence type="ECO:0000256" key="5">
    <source>
        <dbReference type="ARBA" id="ARBA00022679"/>
    </source>
</evidence>
<keyword evidence="4" id="KW-0328">Glycosyltransferase</keyword>
<dbReference type="InterPro" id="IPR029489">
    <property type="entry name" value="OGT/SEC/SPY_C"/>
</dbReference>
<keyword evidence="5" id="KW-0808">Transferase</keyword>
<protein>
    <recommendedName>
        <fullName evidence="3">protein O-GlcNAc transferase</fullName>
        <ecNumber evidence="3">2.4.1.255</ecNumber>
    </recommendedName>
</protein>
<dbReference type="Gene3D" id="3.40.50.2000">
    <property type="entry name" value="Glycogen Phosphorylase B"/>
    <property type="match status" value="1"/>
</dbReference>
<feature type="repeat" description="TPR" evidence="8">
    <location>
        <begin position="682"/>
        <end position="715"/>
    </location>
</feature>
<dbReference type="EC" id="2.4.1.255" evidence="3"/>
<dbReference type="Pfam" id="PF13432">
    <property type="entry name" value="TPR_16"/>
    <property type="match status" value="1"/>
</dbReference>
<feature type="compositionally biased region" description="Basic and acidic residues" evidence="9">
    <location>
        <begin position="86"/>
        <end position="97"/>
    </location>
</feature>
<feature type="domain" description="O-GlcNAc transferase C-terminal" evidence="10">
    <location>
        <begin position="936"/>
        <end position="1101"/>
    </location>
</feature>
<evidence type="ECO:0000256" key="3">
    <source>
        <dbReference type="ARBA" id="ARBA00011970"/>
    </source>
</evidence>
<evidence type="ECO:0000256" key="8">
    <source>
        <dbReference type="PROSITE-ProRule" id="PRU00339"/>
    </source>
</evidence>
<dbReference type="SUPFAM" id="SSF48452">
    <property type="entry name" value="TPR-like"/>
    <property type="match status" value="1"/>
</dbReference>
<evidence type="ECO:0000256" key="7">
    <source>
        <dbReference type="ARBA" id="ARBA00022803"/>
    </source>
</evidence>
<dbReference type="SMART" id="SM00028">
    <property type="entry name" value="TPR"/>
    <property type="match status" value="5"/>
</dbReference>
<dbReference type="Gene3D" id="1.25.40.10">
    <property type="entry name" value="Tetratricopeptide repeat domain"/>
    <property type="match status" value="3"/>
</dbReference>
<dbReference type="Gene3D" id="3.40.50.11380">
    <property type="match status" value="1"/>
</dbReference>
<dbReference type="InterPro" id="IPR011990">
    <property type="entry name" value="TPR-like_helical_dom_sf"/>
</dbReference>
<comment type="caution">
    <text evidence="11">The sequence shown here is derived from an EMBL/GenBank/DDBJ whole genome shotgun (WGS) entry which is preliminary data.</text>
</comment>
<dbReference type="STRING" id="1173061.A0A0J9XIE0"/>
<keyword evidence="12" id="KW-1185">Reference proteome</keyword>
<gene>
    <name evidence="11" type="ORF">BN980_GECA18s02617g</name>
</gene>
<dbReference type="PROSITE" id="PS50005">
    <property type="entry name" value="TPR"/>
    <property type="match status" value="3"/>
</dbReference>
<feature type="region of interest" description="Disordered" evidence="9">
    <location>
        <begin position="1"/>
        <end position="105"/>
    </location>
</feature>
<dbReference type="GO" id="GO:0006493">
    <property type="term" value="P:protein O-linked glycosylation"/>
    <property type="evidence" value="ECO:0007669"/>
    <property type="project" value="TreeGrafter"/>
</dbReference>
<evidence type="ECO:0000256" key="6">
    <source>
        <dbReference type="ARBA" id="ARBA00022737"/>
    </source>
</evidence>
<sequence>MSSPTYHHLLPDARSVGNGHAKASPNFVHHHNNNHQPTNHSIHNVGANKHQQHNIPRDTQQQLHSQHQFHNQHQYQQPSRSYHLSHSPEQHFTDHHQNHVNNHPQQQHYNFTQPAVTHHHGPSTSLSYHASSNNFQINPLVHHVLSFTSIDAIIPFANNIIHTASASSSSNNPFQIMLRAALEVLDIWVSTLFESFSKPLQLLLALPVPESLTLTTAAYAFIETHQTKLIFDHLKFQLLCKPAYSDYILDLNERSNLYIQCCRLAGTISCTLHEYNYALTFYQKVLQRQPNSPEIYFSSGLIYRILGLPNQAENYWRYTLRLDPLNWEAIEQLTTYFNSHQRQDESIALIQETISASTTSDAMARIQANPHDWAKYLLLYHSLGDLYMLKNKFYDAATTFTILIAMALSTNDTVINDLGLSADITDSLEVPTSEADKTKTFLQDLILKITSALQRSLYHNAPDNLSIDSSSLFFSISPQLALSCRYNVFPPNGLFPAKANTKEWAKYLSAPLTTGTTTGSAKPNVSPLDNVVSNALLNLAKIFQDGISSGISARIIYIAGVVPSHFDLLALYMLSLSLNPSPSTANNIGILLASLSPNLSNIVPAKAKALTASAATTTSTAGIAGGKNPRELAVQYYNYGLTLDPANPHIFSNYGSLLRDLGRPKEAILMYQKAVDCQPQFNIALTNLASALRDQGQVDQAISYYRRAVNCSPNFVEAVSGLANSQASVCDWTGRGGYGWEKVSVDANGMLVEGQIEGWISKIAGIVDKQISDARLWGIGVIESELKKQAVGDTAEPSLMDSFEKAIGGYDDQTRAYWTKTWEQWMGRKDEGVMIVQLIEVVIRMCQRRWYLDRLKGREHADPEAYCRPRIPNGLHIPLATTILPFHAFTLPFNAMQISQISQRTSVRISMSALLQSWLPTHVFAPPPPPAPIADHDGGHLVVGYVSSDFLDHPLAHLMQSVFGMHDRMRFTVICYATTPSDNSSYRTKIEAESHVFRDVSDWTSEAIIKQIQADGVHILVNLNGFTRGSRNDLFAVRPCPVQISLIGFAGSLGGGWCDYLLGDVRTIGTLAEVGERDWVYKENILYMPRSFFVCDHRQSAPDSCAQRERSAALALTMGTQHYASFDEIEAALFDGSFPAPSARATTPLLNHVLMTPGLTIPWSIEQQLRVELRRETFPHLPPDAFLMANLNQLYKIDPTTFRMWLNILQRAPRAYLWLLQFPKTGEAHLMATARKWTNNDESVVSRILFTPIAEKSRHILRARACDLFIDTPECNAHTTAADVAWSGTPIVTLQRHVHKMCSRVSASVIECALTMPPPDAADGDTMEDVQAMVAELIPRSEEEYADRVVHYATTEVGRARLERIRRRIYDNRERDGGFFDTRAWVRCVETGFRQAWADWLRGETRDIYIE</sequence>
<feature type="compositionally biased region" description="Low complexity" evidence="9">
    <location>
        <begin position="60"/>
        <end position="77"/>
    </location>
</feature>
<feature type="repeat" description="TPR" evidence="8">
    <location>
        <begin position="293"/>
        <end position="326"/>
    </location>
</feature>
<dbReference type="InterPro" id="IPR019734">
    <property type="entry name" value="TPR_rpt"/>
</dbReference>
<evidence type="ECO:0000256" key="9">
    <source>
        <dbReference type="SAM" id="MobiDB-lite"/>
    </source>
</evidence>
<keyword evidence="6" id="KW-0677">Repeat</keyword>
<name>A0A0J9XIE0_GEOCN</name>
<organism evidence="11 12">
    <name type="scientific">Geotrichum candidum</name>
    <name type="common">Oospora lactis</name>
    <name type="synonym">Dipodascus geotrichum</name>
    <dbReference type="NCBI Taxonomy" id="1173061"/>
    <lineage>
        <taxon>Eukaryota</taxon>
        <taxon>Fungi</taxon>
        <taxon>Dikarya</taxon>
        <taxon>Ascomycota</taxon>
        <taxon>Saccharomycotina</taxon>
        <taxon>Dipodascomycetes</taxon>
        <taxon>Dipodascales</taxon>
        <taxon>Dipodascaceae</taxon>
        <taxon>Geotrichum</taxon>
    </lineage>
</organism>
<accession>A0A0J9XIE0</accession>
<dbReference type="Pfam" id="PF13844">
    <property type="entry name" value="Glyco_transf_41"/>
    <property type="match status" value="2"/>
</dbReference>
<dbReference type="PANTHER" id="PTHR44998:SF1">
    <property type="entry name" value="UDP-N-ACETYLGLUCOSAMINE--PEPTIDE N-ACETYLGLUCOSAMINYLTRANSFERASE 110 KDA SUBUNIT"/>
    <property type="match status" value="1"/>
</dbReference>
<keyword evidence="7 8" id="KW-0802">TPR repeat</keyword>
<feature type="domain" description="O-GlcNAc transferase C-terminal" evidence="10">
    <location>
        <begin position="1180"/>
        <end position="1387"/>
    </location>
</feature>
<feature type="repeat" description="TPR" evidence="8">
    <location>
        <begin position="648"/>
        <end position="681"/>
    </location>
</feature>
<dbReference type="EMBL" id="CCBN010000018">
    <property type="protein sequence ID" value="CDO57122.1"/>
    <property type="molecule type" value="Genomic_DNA"/>
</dbReference>
<comment type="pathway">
    <text evidence="1">Protein modification; protein glycosylation.</text>
</comment>
<evidence type="ECO:0000313" key="12">
    <source>
        <dbReference type="Proteomes" id="UP000242525"/>
    </source>
</evidence>
<evidence type="ECO:0000256" key="2">
    <source>
        <dbReference type="ARBA" id="ARBA00005386"/>
    </source>
</evidence>
<evidence type="ECO:0000256" key="4">
    <source>
        <dbReference type="ARBA" id="ARBA00022676"/>
    </source>
</evidence>
<evidence type="ECO:0000313" key="11">
    <source>
        <dbReference type="EMBL" id="CDO57122.1"/>
    </source>
</evidence>
<dbReference type="PANTHER" id="PTHR44998">
    <property type="match status" value="1"/>
</dbReference>
<reference evidence="11" key="1">
    <citation type="submission" date="2014-03" db="EMBL/GenBank/DDBJ databases">
        <authorList>
            <person name="Casaregola S."/>
        </authorList>
    </citation>
    <scope>NUCLEOTIDE SEQUENCE [LARGE SCALE GENOMIC DNA]</scope>
    <source>
        <strain evidence="11">CLIB 918</strain>
    </source>
</reference>
<dbReference type="GO" id="GO:0097363">
    <property type="term" value="F:protein O-acetylglucosaminyltransferase activity"/>
    <property type="evidence" value="ECO:0007669"/>
    <property type="project" value="UniProtKB-EC"/>
</dbReference>
<proteinExistence type="inferred from homology"/>